<accession>A0A813KBJ5</accession>
<protein>
    <submittedName>
        <fullName evidence="2">Uncharacterized protein</fullName>
    </submittedName>
</protein>
<feature type="non-terminal residue" evidence="2">
    <location>
        <position position="112"/>
    </location>
</feature>
<reference evidence="2" key="1">
    <citation type="submission" date="2021-02" db="EMBL/GenBank/DDBJ databases">
        <authorList>
            <person name="Dougan E. K."/>
            <person name="Rhodes N."/>
            <person name="Thang M."/>
            <person name="Chan C."/>
        </authorList>
    </citation>
    <scope>NUCLEOTIDE SEQUENCE</scope>
</reference>
<comment type="caution">
    <text evidence="2">The sequence shown here is derived from an EMBL/GenBank/DDBJ whole genome shotgun (WGS) entry which is preliminary data.</text>
</comment>
<evidence type="ECO:0000313" key="2">
    <source>
        <dbReference type="EMBL" id="CAE8695894.1"/>
    </source>
</evidence>
<feature type="region of interest" description="Disordered" evidence="1">
    <location>
        <begin position="1"/>
        <end position="35"/>
    </location>
</feature>
<feature type="non-terminal residue" evidence="2">
    <location>
        <position position="1"/>
    </location>
</feature>
<proteinExistence type="predicted"/>
<evidence type="ECO:0000313" key="3">
    <source>
        <dbReference type="Proteomes" id="UP000626109"/>
    </source>
</evidence>
<dbReference type="EMBL" id="CAJNNW010028396">
    <property type="protein sequence ID" value="CAE8695894.1"/>
    <property type="molecule type" value="Genomic_DNA"/>
</dbReference>
<dbReference type="AlphaFoldDB" id="A0A813KBJ5"/>
<organism evidence="2 3">
    <name type="scientific">Polarella glacialis</name>
    <name type="common">Dinoflagellate</name>
    <dbReference type="NCBI Taxonomy" id="89957"/>
    <lineage>
        <taxon>Eukaryota</taxon>
        <taxon>Sar</taxon>
        <taxon>Alveolata</taxon>
        <taxon>Dinophyceae</taxon>
        <taxon>Suessiales</taxon>
        <taxon>Suessiaceae</taxon>
        <taxon>Polarella</taxon>
    </lineage>
</organism>
<name>A0A813KBJ5_POLGL</name>
<gene>
    <name evidence="2" type="ORF">PGLA2088_LOCUS29596</name>
</gene>
<evidence type="ECO:0000256" key="1">
    <source>
        <dbReference type="SAM" id="MobiDB-lite"/>
    </source>
</evidence>
<dbReference type="Proteomes" id="UP000626109">
    <property type="component" value="Unassembled WGS sequence"/>
</dbReference>
<sequence>ENTSIGHSDAGCSAFAGDMRENHRKSASSPPLGRLSATRGTLSALGERFEQLADKAWFTRKLSVLLPVGGLPEEAIQSLASRLQLQRRSYCLDGVPLAALGQRNFAEAVRDR</sequence>